<dbReference type="RefSeq" id="WP_168973926.1">
    <property type="nucleotide sequence ID" value="NZ_JABAGJ010000009.1"/>
</dbReference>
<protein>
    <submittedName>
        <fullName evidence="1">Uncharacterized protein</fullName>
    </submittedName>
</protein>
<comment type="caution">
    <text evidence="1">The sequence shown here is derived from an EMBL/GenBank/DDBJ whole genome shotgun (WGS) entry which is preliminary data.</text>
</comment>
<reference evidence="1 2" key="1">
    <citation type="submission" date="2020-04" db="EMBL/GenBank/DDBJ databases">
        <authorList>
            <person name="Hitch T.C.A."/>
            <person name="Wylensek D."/>
            <person name="Clavel T."/>
        </authorList>
    </citation>
    <scope>NUCLEOTIDE SEQUENCE [LARGE SCALE GENOMIC DNA]</scope>
    <source>
        <strain evidence="1 2">WCA-130-P53-4B</strain>
    </source>
</reference>
<evidence type="ECO:0000313" key="2">
    <source>
        <dbReference type="Proteomes" id="UP000583419"/>
    </source>
</evidence>
<evidence type="ECO:0000313" key="1">
    <source>
        <dbReference type="EMBL" id="NMF02966.1"/>
    </source>
</evidence>
<gene>
    <name evidence="1" type="ORF">HF843_07295</name>
</gene>
<accession>A0A848D538</accession>
<proteinExistence type="predicted"/>
<organism evidence="1 2">
    <name type="scientific">Bifidobacterium boum</name>
    <dbReference type="NCBI Taxonomy" id="78343"/>
    <lineage>
        <taxon>Bacteria</taxon>
        <taxon>Bacillati</taxon>
        <taxon>Actinomycetota</taxon>
        <taxon>Actinomycetes</taxon>
        <taxon>Bifidobacteriales</taxon>
        <taxon>Bifidobacteriaceae</taxon>
        <taxon>Bifidobacterium</taxon>
    </lineage>
</organism>
<dbReference type="AlphaFoldDB" id="A0A848D538"/>
<dbReference type="Proteomes" id="UP000583419">
    <property type="component" value="Unassembled WGS sequence"/>
</dbReference>
<dbReference type="EMBL" id="JABAGJ010000009">
    <property type="protein sequence ID" value="NMF02966.1"/>
    <property type="molecule type" value="Genomic_DNA"/>
</dbReference>
<name>A0A848D538_9BIFI</name>
<sequence length="59" mass="6088">MGIDIVLGIDQLHLPEGSGTPPLLTGAANGDNDAARHVLIPDFAGWIKGTDVPWGAVAR</sequence>